<organism evidence="5 6">
    <name type="scientific">Bacteroides xylanisolvens</name>
    <dbReference type="NCBI Taxonomy" id="371601"/>
    <lineage>
        <taxon>Bacteria</taxon>
        <taxon>Pseudomonadati</taxon>
        <taxon>Bacteroidota</taxon>
        <taxon>Bacteroidia</taxon>
        <taxon>Bacteroidales</taxon>
        <taxon>Bacteroidaceae</taxon>
        <taxon>Bacteroides</taxon>
    </lineage>
</organism>
<dbReference type="GeneID" id="93485263"/>
<evidence type="ECO:0000313" key="4">
    <source>
        <dbReference type="EMBL" id="KAB6424234.1"/>
    </source>
</evidence>
<dbReference type="EMBL" id="WDES01000015">
    <property type="protein sequence ID" value="KAB6088150.1"/>
    <property type="molecule type" value="Genomic_DNA"/>
</dbReference>
<name>A0A1I4SQD7_9BACE</name>
<dbReference type="Proteomes" id="UP000474077">
    <property type="component" value="Unassembled WGS sequence"/>
</dbReference>
<evidence type="ECO:0000313" key="7">
    <source>
        <dbReference type="Proteomes" id="UP000435059"/>
    </source>
</evidence>
<dbReference type="Proteomes" id="UP000435059">
    <property type="component" value="Unassembled WGS sequence"/>
</dbReference>
<dbReference type="InterPro" id="IPR024524">
    <property type="entry name" value="DUF3800"/>
</dbReference>
<reference evidence="7 8" key="2">
    <citation type="journal article" date="2019" name="Nat. Med.">
        <title>A library of human gut bacterial isolates paired with longitudinal multiomics data enables mechanistic microbiome research.</title>
        <authorList>
            <person name="Poyet M."/>
            <person name="Groussin M."/>
            <person name="Gibbons S.M."/>
            <person name="Avila-Pacheco J."/>
            <person name="Jiang X."/>
            <person name="Kearney S.M."/>
            <person name="Perrotta A.R."/>
            <person name="Berdy B."/>
            <person name="Zhao S."/>
            <person name="Lieberman T.D."/>
            <person name="Swanson P.K."/>
            <person name="Smith M."/>
            <person name="Roesemann S."/>
            <person name="Alexander J.E."/>
            <person name="Rich S.A."/>
            <person name="Livny J."/>
            <person name="Vlamakis H."/>
            <person name="Clish C."/>
            <person name="Bullock K."/>
            <person name="Deik A."/>
            <person name="Scott J."/>
            <person name="Pierce K.A."/>
            <person name="Xavier R.J."/>
            <person name="Alm E.J."/>
        </authorList>
    </citation>
    <scope>NUCLEOTIDE SEQUENCE [LARGE SCALE GENOMIC DNA]</scope>
    <source>
        <strain evidence="3 10">BIOML-A62</strain>
        <strain evidence="4 8">BIOML-A7</strain>
        <strain evidence="1 9">BIOML-A73</strain>
        <strain evidence="2 7">BIOML-A74</strain>
    </source>
</reference>
<dbReference type="Proteomes" id="UP000183766">
    <property type="component" value="Unassembled WGS sequence"/>
</dbReference>
<evidence type="ECO:0000313" key="10">
    <source>
        <dbReference type="Proteomes" id="UP000487596"/>
    </source>
</evidence>
<keyword evidence="7" id="KW-1185">Reference proteome</keyword>
<protein>
    <submittedName>
        <fullName evidence="1">DUF3800 domain-containing protein</fullName>
    </submittedName>
</protein>
<reference evidence="5 6" key="1">
    <citation type="submission" date="2016-10" db="EMBL/GenBank/DDBJ databases">
        <authorList>
            <person name="de Groot N.N."/>
        </authorList>
    </citation>
    <scope>NUCLEOTIDE SEQUENCE [LARGE SCALE GENOMIC DNA]</scope>
    <source>
        <strain evidence="5 6">NLAE-zl-C202</strain>
    </source>
</reference>
<gene>
    <name evidence="3" type="ORF">GA424_14125</name>
    <name evidence="1" type="ORF">GA560_15450</name>
    <name evidence="2" type="ORF">GA574_10450</name>
    <name evidence="4" type="ORF">GAZ26_09600</name>
    <name evidence="5" type="ORF">SAMN05216250_108117</name>
</gene>
<dbReference type="EMBL" id="FOUM01000008">
    <property type="protein sequence ID" value="SFM66694.1"/>
    <property type="molecule type" value="Genomic_DNA"/>
</dbReference>
<dbReference type="AlphaFoldDB" id="A0A1I4SQD7"/>
<evidence type="ECO:0000313" key="6">
    <source>
        <dbReference type="Proteomes" id="UP000183766"/>
    </source>
</evidence>
<sequence length="227" mass="27324">MNKTFNIYCDESTHMVHDGHPYMLLGCTSIAYTQIRMAKDAIKDIKKKHGYSDELKWTNVHEATYKVYAELIDWFFMNDMEFRAVVVDKSQIDEKREDYTFNDFYFRMYYQLLHHKMDMDYTYNIYMDIKDTCSSDKLERLRKIMEYNSSIGRFQFIRSHESVFIQLADVLMGAINYNLRYEKGEVEGRVRAKMKLIEKIKKHSNISLNTTTPKFRKKFNLFFIALK</sequence>
<evidence type="ECO:0000313" key="1">
    <source>
        <dbReference type="EMBL" id="KAB6080969.1"/>
    </source>
</evidence>
<evidence type="ECO:0000313" key="8">
    <source>
        <dbReference type="Proteomes" id="UP000471447"/>
    </source>
</evidence>
<dbReference type="EMBL" id="WDER01000045">
    <property type="protein sequence ID" value="KAB6080969.1"/>
    <property type="molecule type" value="Genomic_DNA"/>
</dbReference>
<dbReference type="RefSeq" id="WP_005816290.1">
    <property type="nucleotide sequence ID" value="NZ_BAABZH010000001.1"/>
</dbReference>
<evidence type="ECO:0000313" key="5">
    <source>
        <dbReference type="EMBL" id="SFM66694.1"/>
    </source>
</evidence>
<dbReference type="Proteomes" id="UP000471447">
    <property type="component" value="Unassembled WGS sequence"/>
</dbReference>
<evidence type="ECO:0000313" key="3">
    <source>
        <dbReference type="EMBL" id="KAB6137285.1"/>
    </source>
</evidence>
<proteinExistence type="predicted"/>
<evidence type="ECO:0000313" key="9">
    <source>
        <dbReference type="Proteomes" id="UP000474077"/>
    </source>
</evidence>
<dbReference type="Proteomes" id="UP000487596">
    <property type="component" value="Unassembled WGS sequence"/>
</dbReference>
<evidence type="ECO:0000313" key="2">
    <source>
        <dbReference type="EMBL" id="KAB6088150.1"/>
    </source>
</evidence>
<dbReference type="Pfam" id="PF12686">
    <property type="entry name" value="DUF3800"/>
    <property type="match status" value="1"/>
</dbReference>
<dbReference type="EMBL" id="WDEH01000022">
    <property type="protein sequence ID" value="KAB6137285.1"/>
    <property type="molecule type" value="Genomic_DNA"/>
</dbReference>
<dbReference type="EMBL" id="WDCG01000008">
    <property type="protein sequence ID" value="KAB6424234.1"/>
    <property type="molecule type" value="Genomic_DNA"/>
</dbReference>
<accession>A0A1I4SQD7</accession>